<protein>
    <submittedName>
        <fullName evidence="2">Uncharacterized protein</fullName>
    </submittedName>
</protein>
<keyword evidence="3" id="KW-1185">Reference proteome</keyword>
<accession>A0AAQ3P954</accession>
<dbReference type="Proteomes" id="UP001374535">
    <property type="component" value="Chromosome 1"/>
</dbReference>
<feature type="region of interest" description="Disordered" evidence="1">
    <location>
        <begin position="61"/>
        <end position="102"/>
    </location>
</feature>
<reference evidence="2 3" key="1">
    <citation type="journal article" date="2023" name="Life. Sci Alliance">
        <title>Evolutionary insights into 3D genome organization and epigenetic landscape of Vigna mungo.</title>
        <authorList>
            <person name="Junaid A."/>
            <person name="Singh B."/>
            <person name="Bhatia S."/>
        </authorList>
    </citation>
    <scope>NUCLEOTIDE SEQUENCE [LARGE SCALE GENOMIC DNA]</scope>
    <source>
        <strain evidence="2">Urdbean</strain>
    </source>
</reference>
<dbReference type="EMBL" id="CP144700">
    <property type="protein sequence ID" value="WVZ23172.1"/>
    <property type="molecule type" value="Genomic_DNA"/>
</dbReference>
<evidence type="ECO:0000313" key="2">
    <source>
        <dbReference type="EMBL" id="WVZ23172.1"/>
    </source>
</evidence>
<name>A0AAQ3P954_VIGMU</name>
<feature type="non-terminal residue" evidence="2">
    <location>
        <position position="1"/>
    </location>
</feature>
<organism evidence="2 3">
    <name type="scientific">Vigna mungo</name>
    <name type="common">Black gram</name>
    <name type="synonym">Phaseolus mungo</name>
    <dbReference type="NCBI Taxonomy" id="3915"/>
    <lineage>
        <taxon>Eukaryota</taxon>
        <taxon>Viridiplantae</taxon>
        <taxon>Streptophyta</taxon>
        <taxon>Embryophyta</taxon>
        <taxon>Tracheophyta</taxon>
        <taxon>Spermatophyta</taxon>
        <taxon>Magnoliopsida</taxon>
        <taxon>eudicotyledons</taxon>
        <taxon>Gunneridae</taxon>
        <taxon>Pentapetalae</taxon>
        <taxon>rosids</taxon>
        <taxon>fabids</taxon>
        <taxon>Fabales</taxon>
        <taxon>Fabaceae</taxon>
        <taxon>Papilionoideae</taxon>
        <taxon>50 kb inversion clade</taxon>
        <taxon>NPAAA clade</taxon>
        <taxon>indigoferoid/millettioid clade</taxon>
        <taxon>Phaseoleae</taxon>
        <taxon>Vigna</taxon>
    </lineage>
</organism>
<dbReference type="AlphaFoldDB" id="A0AAQ3P954"/>
<sequence length="116" mass="12791">YSLRVLHFSRIKKSPLRGLVFLTGCSLRPPPCRHSLSTTGASIVSDEVLSKFGGSLNSRWGSSRISDKPRRNSSFGARVSIRELPPSRADETDNWGTAKKPSGGFERRVLQFAFAP</sequence>
<gene>
    <name evidence="2" type="ORF">V8G54_001716</name>
</gene>
<evidence type="ECO:0000256" key="1">
    <source>
        <dbReference type="SAM" id="MobiDB-lite"/>
    </source>
</evidence>
<evidence type="ECO:0000313" key="3">
    <source>
        <dbReference type="Proteomes" id="UP001374535"/>
    </source>
</evidence>
<proteinExistence type="predicted"/>